<feature type="domain" description="N-acetyltransferase" evidence="3">
    <location>
        <begin position="145"/>
        <end position="295"/>
    </location>
</feature>
<dbReference type="Gene3D" id="3.40.630.30">
    <property type="match status" value="1"/>
</dbReference>
<dbReference type="InterPro" id="IPR000182">
    <property type="entry name" value="GNAT_dom"/>
</dbReference>
<accession>A0A381J794</accession>
<name>A0A381J794_9CLOT</name>
<dbReference type="GO" id="GO:0016747">
    <property type="term" value="F:acyltransferase activity, transferring groups other than amino-acyl groups"/>
    <property type="evidence" value="ECO:0007669"/>
    <property type="project" value="InterPro"/>
</dbReference>
<dbReference type="PROSITE" id="PS51186">
    <property type="entry name" value="GNAT"/>
    <property type="match status" value="1"/>
</dbReference>
<dbReference type="OrthoDB" id="2858212at2"/>
<dbReference type="CDD" id="cd04301">
    <property type="entry name" value="NAT_SF"/>
    <property type="match status" value="1"/>
</dbReference>
<sequence>MCNLEEYKICKADPKEWGKYYAIYRLSNFNKWMPLSFEAECNRYTKVDFCYWVTKDDNRVGGAFVKANMLKCVFTIPPFNDKKTLIKKLSLYVDSVSDKGKEIEIPDADLKSIEYYESLGYKIKEVNKLMVCATNKFNVTFEEQYKIISPQKEHAEAMAELYYEAYRKNKFSYIASQSYDFQVSNVNVYFNHISCMNVTNDWSTLIYDISTNKLIAACIVGLVNDLPYILDFVVHPEFQGRGLASKMIKRTLNLAANDYPAIRLNITVGNDAEIFYNKLGFISLAETVTMKKSSL</sequence>
<dbReference type="EMBL" id="UFWZ01000001">
    <property type="protein sequence ID" value="SUY47101.1"/>
    <property type="molecule type" value="Genomic_DNA"/>
</dbReference>
<dbReference type="RefSeq" id="WP_115641094.1">
    <property type="nucleotide sequence ID" value="NZ_UFWZ01000001.1"/>
</dbReference>
<dbReference type="AlphaFoldDB" id="A0A381J794"/>
<dbReference type="Pfam" id="PF13508">
    <property type="entry name" value="Acetyltransf_7"/>
    <property type="match status" value="1"/>
</dbReference>
<dbReference type="InterPro" id="IPR050680">
    <property type="entry name" value="YpeA/RimI_acetyltransf"/>
</dbReference>
<dbReference type="PANTHER" id="PTHR43420">
    <property type="entry name" value="ACETYLTRANSFERASE"/>
    <property type="match status" value="1"/>
</dbReference>
<keyword evidence="2" id="KW-0012">Acyltransferase</keyword>
<reference evidence="4 5" key="1">
    <citation type="submission" date="2018-06" db="EMBL/GenBank/DDBJ databases">
        <authorList>
            <consortium name="Pathogen Informatics"/>
            <person name="Doyle S."/>
        </authorList>
    </citation>
    <scope>NUCLEOTIDE SEQUENCE [LARGE SCALE GENOMIC DNA]</scope>
    <source>
        <strain evidence="4 5">NCTC9836</strain>
    </source>
</reference>
<evidence type="ECO:0000256" key="2">
    <source>
        <dbReference type="ARBA" id="ARBA00023315"/>
    </source>
</evidence>
<gene>
    <name evidence="4" type="ORF">NCTC9836_01428</name>
</gene>
<proteinExistence type="predicted"/>
<dbReference type="Proteomes" id="UP000254664">
    <property type="component" value="Unassembled WGS sequence"/>
</dbReference>
<evidence type="ECO:0000256" key="1">
    <source>
        <dbReference type="ARBA" id="ARBA00022679"/>
    </source>
</evidence>
<evidence type="ECO:0000259" key="3">
    <source>
        <dbReference type="PROSITE" id="PS51186"/>
    </source>
</evidence>
<keyword evidence="1 4" id="KW-0808">Transferase</keyword>
<keyword evidence="5" id="KW-1185">Reference proteome</keyword>
<protein>
    <submittedName>
        <fullName evidence="4">N-acetyltransferase GCN5</fullName>
    </submittedName>
</protein>
<evidence type="ECO:0000313" key="4">
    <source>
        <dbReference type="EMBL" id="SUY47101.1"/>
    </source>
</evidence>
<evidence type="ECO:0000313" key="5">
    <source>
        <dbReference type="Proteomes" id="UP000254664"/>
    </source>
</evidence>
<dbReference type="InterPro" id="IPR016181">
    <property type="entry name" value="Acyl_CoA_acyltransferase"/>
</dbReference>
<dbReference type="SUPFAM" id="SSF55729">
    <property type="entry name" value="Acyl-CoA N-acyltransferases (Nat)"/>
    <property type="match status" value="1"/>
</dbReference>
<organism evidence="4 5">
    <name type="scientific">Clostridium putrefaciens</name>
    <dbReference type="NCBI Taxonomy" id="99675"/>
    <lineage>
        <taxon>Bacteria</taxon>
        <taxon>Bacillati</taxon>
        <taxon>Bacillota</taxon>
        <taxon>Clostridia</taxon>
        <taxon>Eubacteriales</taxon>
        <taxon>Clostridiaceae</taxon>
        <taxon>Clostridium</taxon>
    </lineage>
</organism>